<dbReference type="Proteomes" id="UP001501588">
    <property type="component" value="Unassembled WGS sequence"/>
</dbReference>
<keyword evidence="3" id="KW-1185">Reference proteome</keyword>
<evidence type="ECO:0000313" key="3">
    <source>
        <dbReference type="Proteomes" id="UP001501588"/>
    </source>
</evidence>
<proteinExistence type="predicted"/>
<feature type="compositionally biased region" description="Basic and acidic residues" evidence="1">
    <location>
        <begin position="335"/>
        <end position="345"/>
    </location>
</feature>
<feature type="compositionally biased region" description="Basic and acidic residues" evidence="1">
    <location>
        <begin position="8"/>
        <end position="20"/>
    </location>
</feature>
<dbReference type="RefSeq" id="WP_343893096.1">
    <property type="nucleotide sequence ID" value="NZ_BAAAFZ010000001.1"/>
</dbReference>
<feature type="region of interest" description="Disordered" evidence="1">
    <location>
        <begin position="91"/>
        <end position="143"/>
    </location>
</feature>
<organism evidence="2 3">
    <name type="scientific">Craurococcus roseus</name>
    <dbReference type="NCBI Taxonomy" id="77585"/>
    <lineage>
        <taxon>Bacteria</taxon>
        <taxon>Pseudomonadati</taxon>
        <taxon>Pseudomonadota</taxon>
        <taxon>Alphaproteobacteria</taxon>
        <taxon>Acetobacterales</taxon>
        <taxon>Acetobacteraceae</taxon>
        <taxon>Craurococcus</taxon>
    </lineage>
</organism>
<comment type="caution">
    <text evidence="2">The sequence shown here is derived from an EMBL/GenBank/DDBJ whole genome shotgun (WGS) entry which is preliminary data.</text>
</comment>
<feature type="region of interest" description="Disordered" evidence="1">
    <location>
        <begin position="325"/>
        <end position="387"/>
    </location>
</feature>
<evidence type="ECO:0000313" key="2">
    <source>
        <dbReference type="EMBL" id="GAA0566293.1"/>
    </source>
</evidence>
<dbReference type="Pfam" id="PF12277">
    <property type="entry name" value="DUF3618"/>
    <property type="match status" value="1"/>
</dbReference>
<accession>A0ABN1EGU9</accession>
<evidence type="ECO:0000256" key="1">
    <source>
        <dbReference type="SAM" id="MobiDB-lite"/>
    </source>
</evidence>
<feature type="region of interest" description="Disordered" evidence="1">
    <location>
        <begin position="1"/>
        <end position="20"/>
    </location>
</feature>
<reference evidence="2 3" key="1">
    <citation type="journal article" date="2019" name="Int. J. Syst. Evol. Microbiol.">
        <title>The Global Catalogue of Microorganisms (GCM) 10K type strain sequencing project: providing services to taxonomists for standard genome sequencing and annotation.</title>
        <authorList>
            <consortium name="The Broad Institute Genomics Platform"/>
            <consortium name="The Broad Institute Genome Sequencing Center for Infectious Disease"/>
            <person name="Wu L."/>
            <person name="Ma J."/>
        </authorList>
    </citation>
    <scope>NUCLEOTIDE SEQUENCE [LARGE SCALE GENOMIC DNA]</scope>
    <source>
        <strain evidence="2 3">JCM 9933</strain>
    </source>
</reference>
<dbReference type="EMBL" id="BAAAFZ010000001">
    <property type="protein sequence ID" value="GAA0566293.1"/>
    <property type="molecule type" value="Genomic_DNA"/>
</dbReference>
<gene>
    <name evidence="2" type="ORF">GCM10009416_00300</name>
</gene>
<protein>
    <submittedName>
        <fullName evidence="2">DUF3618 domain-containing protein</fullName>
    </submittedName>
</protein>
<dbReference type="InterPro" id="IPR022062">
    <property type="entry name" value="DUF3618"/>
</dbReference>
<name>A0ABN1EGU9_9PROT</name>
<sequence length="387" mass="38391">MSGNTTDPGDRSSAEIEREVEGTRAQLNETLGALRESASPGQLMDRAVDYLRGSGGADFTRNLGETVRDNPLPVLLIGAGIGWLLLSGKQDKGRSGAAAEPRRLLPAPTGIGQAETRRSGSVRVAPAGGNEGPSLAERASSAAGAVRERAGAVAGGARDTASDMAGRAGDAMSGAYRAAADTAGSAAESVGATAQSAVQRAGELGQEAREQAGRLGESAQQGLGWLLREQPLVLGALGVALGAAVGAVLPGTRTEDRLMGETSDAVAEKAAAAAQQVSGRAQEVAGGNLERVKSAVGETYEQATAKLDEAGLSAGKIGETIGQAAQDMRQGVRQAAKDAAAEAHKAVGSGGDTAPSPGQAGRAEGPGQATGTGAGASTTSGRPSNPV</sequence>